<evidence type="ECO:0000313" key="12">
    <source>
        <dbReference type="EMBL" id="PWN25412.1"/>
    </source>
</evidence>
<dbReference type="InterPro" id="IPR011009">
    <property type="entry name" value="Kinase-like_dom_sf"/>
</dbReference>
<dbReference type="PANTHER" id="PTHR48013">
    <property type="entry name" value="DUAL SPECIFICITY MITOGEN-ACTIVATED PROTEIN KINASE KINASE 5-RELATED"/>
    <property type="match status" value="1"/>
</dbReference>
<keyword evidence="1" id="KW-0808">Transferase</keyword>
<sequence>MVRGATHPAAASAPAIPPQPQHPARPSSDFWTQPPIQRPMRGLWRIETQATTCNGTESGNKAASLDGPPSTAVPPRADWPPTPPLSSSASKTIFTSGNGTGGSYSPSTQQQQRHSSQRSKNDIFEHPSPVLTPPKPPPALPPMMAAHASLDSAPAPASPSTGPKSRNSLFFETPSSSPSFAVWRGTWQPNADVTASPTLASASSRQPPPTPPLPQHPSASTSASTWDESRPLYTSTSLSRDTQRPSLGRLSSEEQQRERDRIRGASKEIDFRLTPSKQNLLGEGRHCNVYLGAYRKRGGAGGRVGEWQLCAIKRLHADRQSQLLGLDEGFALRRIGRHPGIVALIDIRDEVMAPTPAPTTSTSSTLGLGRPPSNSVSLHGRSTSAAQQQAQGRGAAGRTQQHMRLASQPVGHAQTPQVRISGQDGSSIDEWSNRSDDEDDCPSSASALAEQQQQQQQQAAAEAASIPPSISTDPPRLLILLELLPHSLAAYSRRHSNSITLDFWMRTALDLSATIEYVHSRGCVHADIKPENVLLDDEGRTKLCDFNSAFFPSAASAPLTDGLGLGTPAYGAPELTRRGGSSSGGQKAVVSYPVDIFSLGAVLYGLATGVEPMSRARSAVDMLHRKEHFFATEENDRLTRVAIGKGWASSSSSNGGGGTGASRRSSTRSKRATKAGPRGSANGSSFDSGSPPARRSSLRRQGSTDSMSTSADGSKRSSLASSVTTIAGQKPSMAAVEALLHPGDEAGVLPVPEGSGRGHRYVNAAAAAAAGQAIKAATNQEGNQHHRASSLNKNKQQDPREVDMTADASSARPAWLRRTTSYGGPETVSASSADMNPSTSFQANSLLSPPTSPNHRLLPSAHINAGSELAAHSLQQRLFKQQIPHGRSHARTPSLDSTASSSSLSTSHTAPGDDGESDVDSTTDPSQDGNGQEEDEEGPDDTPYIDGSPALLLPGGGRLPQSALDLLEQMLLPDPRKRPGVAEVRRRLELVEREVYEYAEGEKGP</sequence>
<feature type="compositionally biased region" description="Low complexity" evidence="10">
    <location>
        <begin position="443"/>
        <end position="465"/>
    </location>
</feature>
<dbReference type="EMBL" id="KZ819676">
    <property type="protein sequence ID" value="PWN25412.1"/>
    <property type="molecule type" value="Genomic_DNA"/>
</dbReference>
<feature type="compositionally biased region" description="Polar residues" evidence="10">
    <location>
        <begin position="221"/>
        <end position="240"/>
    </location>
</feature>
<evidence type="ECO:0000256" key="10">
    <source>
        <dbReference type="SAM" id="MobiDB-lite"/>
    </source>
</evidence>
<evidence type="ECO:0000256" key="3">
    <source>
        <dbReference type="ARBA" id="ARBA00022777"/>
    </source>
</evidence>
<feature type="compositionally biased region" description="Basic and acidic residues" evidence="10">
    <location>
        <begin position="251"/>
        <end position="265"/>
    </location>
</feature>
<dbReference type="InterPro" id="IPR008271">
    <property type="entry name" value="Ser/Thr_kinase_AS"/>
</dbReference>
<evidence type="ECO:0000313" key="13">
    <source>
        <dbReference type="Proteomes" id="UP000245884"/>
    </source>
</evidence>
<feature type="compositionally biased region" description="Low complexity" evidence="10">
    <location>
        <begin position="1"/>
        <end position="14"/>
    </location>
</feature>
<keyword evidence="4" id="KW-0067">ATP-binding</keyword>
<feature type="compositionally biased region" description="Polar residues" evidence="10">
    <location>
        <begin position="48"/>
        <end position="61"/>
    </location>
</feature>
<evidence type="ECO:0000256" key="8">
    <source>
        <dbReference type="ARBA" id="ARBA00049299"/>
    </source>
</evidence>
<dbReference type="GO" id="GO:0005524">
    <property type="term" value="F:ATP binding"/>
    <property type="evidence" value="ECO:0007669"/>
    <property type="project" value="UniProtKB-KW"/>
</dbReference>
<dbReference type="GeneID" id="37028757"/>
<proteinExistence type="inferred from homology"/>
<comment type="catalytic activity">
    <reaction evidence="9">
        <text>L-tyrosyl-[protein] + ATP = O-phospho-L-tyrosyl-[protein] + ADP + H(+)</text>
        <dbReference type="Rhea" id="RHEA:10596"/>
        <dbReference type="Rhea" id="RHEA-COMP:10136"/>
        <dbReference type="Rhea" id="RHEA-COMP:20101"/>
        <dbReference type="ChEBI" id="CHEBI:15378"/>
        <dbReference type="ChEBI" id="CHEBI:30616"/>
        <dbReference type="ChEBI" id="CHEBI:46858"/>
        <dbReference type="ChEBI" id="CHEBI:61978"/>
        <dbReference type="ChEBI" id="CHEBI:456216"/>
        <dbReference type="EC" id="2.7.12.2"/>
    </reaction>
</comment>
<dbReference type="Proteomes" id="UP000245884">
    <property type="component" value="Unassembled WGS sequence"/>
</dbReference>
<keyword evidence="3 12" id="KW-0418">Kinase</keyword>
<comment type="catalytic activity">
    <reaction evidence="8">
        <text>L-threonyl-[protein] + ATP = O-phospho-L-threonyl-[protein] + ADP + H(+)</text>
        <dbReference type="Rhea" id="RHEA:46608"/>
        <dbReference type="Rhea" id="RHEA-COMP:11060"/>
        <dbReference type="Rhea" id="RHEA-COMP:11605"/>
        <dbReference type="ChEBI" id="CHEBI:15378"/>
        <dbReference type="ChEBI" id="CHEBI:30013"/>
        <dbReference type="ChEBI" id="CHEBI:30616"/>
        <dbReference type="ChEBI" id="CHEBI:61977"/>
        <dbReference type="ChEBI" id="CHEBI:456216"/>
        <dbReference type="EC" id="2.7.12.2"/>
    </reaction>
</comment>
<evidence type="ECO:0000256" key="4">
    <source>
        <dbReference type="ARBA" id="ARBA00022840"/>
    </source>
</evidence>
<dbReference type="Gene3D" id="1.10.510.10">
    <property type="entry name" value="Transferase(Phosphotransferase) domain 1"/>
    <property type="match status" value="1"/>
</dbReference>
<dbReference type="SUPFAM" id="SSF56112">
    <property type="entry name" value="Protein kinase-like (PK-like)"/>
    <property type="match status" value="1"/>
</dbReference>
<feature type="region of interest" description="Disordered" evidence="10">
    <location>
        <begin position="646"/>
        <end position="725"/>
    </location>
</feature>
<name>A0A316UJF4_9BASI</name>
<evidence type="ECO:0000256" key="7">
    <source>
        <dbReference type="ARBA" id="ARBA00049014"/>
    </source>
</evidence>
<organism evidence="12 13">
    <name type="scientific">Jaminaea rosea</name>
    <dbReference type="NCBI Taxonomy" id="1569628"/>
    <lineage>
        <taxon>Eukaryota</taxon>
        <taxon>Fungi</taxon>
        <taxon>Dikarya</taxon>
        <taxon>Basidiomycota</taxon>
        <taxon>Ustilaginomycotina</taxon>
        <taxon>Exobasidiomycetes</taxon>
        <taxon>Microstromatales</taxon>
        <taxon>Microstromatales incertae sedis</taxon>
        <taxon>Jaminaea</taxon>
    </lineage>
</organism>
<feature type="region of interest" description="Disordered" evidence="10">
    <location>
        <begin position="883"/>
        <end position="959"/>
    </location>
</feature>
<feature type="region of interest" description="Disordered" evidence="10">
    <location>
        <begin position="778"/>
        <end position="859"/>
    </location>
</feature>
<feature type="compositionally biased region" description="Acidic residues" evidence="10">
    <location>
        <begin position="931"/>
        <end position="940"/>
    </location>
</feature>
<gene>
    <name evidence="12" type="ORF">BDZ90DRAFT_234236</name>
</gene>
<evidence type="ECO:0000256" key="5">
    <source>
        <dbReference type="ARBA" id="ARBA00038035"/>
    </source>
</evidence>
<dbReference type="GO" id="GO:0004708">
    <property type="term" value="F:MAP kinase kinase activity"/>
    <property type="evidence" value="ECO:0007669"/>
    <property type="project" value="UniProtKB-EC"/>
</dbReference>
<evidence type="ECO:0000259" key="11">
    <source>
        <dbReference type="PROSITE" id="PS50011"/>
    </source>
</evidence>
<feature type="compositionally biased region" description="Polar residues" evidence="10">
    <location>
        <begin position="166"/>
        <end position="179"/>
    </location>
</feature>
<dbReference type="PANTHER" id="PTHR48013:SF9">
    <property type="entry name" value="DUAL SPECIFICITY MITOGEN-ACTIVATED PROTEIN KINASE KINASE 5"/>
    <property type="match status" value="1"/>
</dbReference>
<feature type="compositionally biased region" description="Low complexity" evidence="10">
    <location>
        <begin position="142"/>
        <end position="165"/>
    </location>
</feature>
<evidence type="ECO:0000256" key="9">
    <source>
        <dbReference type="ARBA" id="ARBA00051693"/>
    </source>
</evidence>
<accession>A0A316UJF4</accession>
<dbReference type="Pfam" id="PF00069">
    <property type="entry name" value="Pkinase"/>
    <property type="match status" value="1"/>
</dbReference>
<evidence type="ECO:0000256" key="1">
    <source>
        <dbReference type="ARBA" id="ARBA00022679"/>
    </source>
</evidence>
<feature type="compositionally biased region" description="Polar residues" evidence="10">
    <location>
        <begin position="187"/>
        <end position="199"/>
    </location>
</feature>
<feature type="compositionally biased region" description="Pro residues" evidence="10">
    <location>
        <begin position="130"/>
        <end position="141"/>
    </location>
</feature>
<feature type="domain" description="Protein kinase" evidence="11">
    <location>
        <begin position="275"/>
        <end position="991"/>
    </location>
</feature>
<protein>
    <recommendedName>
        <fullName evidence="6">mitogen-activated protein kinase kinase</fullName>
        <ecNumber evidence="6">2.7.12.2</ecNumber>
    </recommendedName>
</protein>
<feature type="compositionally biased region" description="Polar residues" evidence="10">
    <location>
        <begin position="85"/>
        <end position="97"/>
    </location>
</feature>
<comment type="similarity">
    <text evidence="5">Belongs to the protein kinase superfamily. STE Ser/Thr protein kinase family. MAP kinase kinase subfamily.</text>
</comment>
<dbReference type="EC" id="2.7.12.2" evidence="6"/>
<dbReference type="AlphaFoldDB" id="A0A316UJF4"/>
<evidence type="ECO:0000256" key="2">
    <source>
        <dbReference type="ARBA" id="ARBA00022741"/>
    </source>
</evidence>
<evidence type="ECO:0000256" key="6">
    <source>
        <dbReference type="ARBA" id="ARBA00038999"/>
    </source>
</evidence>
<feature type="compositionally biased region" description="Polar residues" evidence="10">
    <location>
        <begin position="414"/>
        <end position="430"/>
    </location>
</feature>
<dbReference type="STRING" id="1569628.A0A316UJF4"/>
<keyword evidence="13" id="KW-1185">Reference proteome</keyword>
<feature type="compositionally biased region" description="Polar residues" evidence="10">
    <location>
        <begin position="818"/>
        <end position="849"/>
    </location>
</feature>
<dbReference type="PROSITE" id="PS50011">
    <property type="entry name" value="PROTEIN_KINASE_DOM"/>
    <property type="match status" value="1"/>
</dbReference>
<dbReference type="PROSITE" id="PS00108">
    <property type="entry name" value="PROTEIN_KINASE_ST"/>
    <property type="match status" value="1"/>
</dbReference>
<feature type="compositionally biased region" description="Pro residues" evidence="10">
    <location>
        <begin position="206"/>
        <end position="215"/>
    </location>
</feature>
<feature type="compositionally biased region" description="Low complexity" evidence="10">
    <location>
        <begin position="105"/>
        <end position="114"/>
    </location>
</feature>
<feature type="region of interest" description="Disordered" evidence="10">
    <location>
        <begin position="353"/>
        <end position="469"/>
    </location>
</feature>
<feature type="compositionally biased region" description="Low complexity" evidence="10">
    <location>
        <begin position="892"/>
        <end position="910"/>
    </location>
</feature>
<dbReference type="SMART" id="SM00220">
    <property type="entry name" value="S_TKc"/>
    <property type="match status" value="1"/>
</dbReference>
<feature type="compositionally biased region" description="Polar residues" evidence="10">
    <location>
        <begin position="699"/>
        <end position="725"/>
    </location>
</feature>
<keyword evidence="2" id="KW-0547">Nucleotide-binding</keyword>
<dbReference type="RefSeq" id="XP_025360024.1">
    <property type="nucleotide sequence ID" value="XM_025506934.1"/>
</dbReference>
<reference evidence="12 13" key="1">
    <citation type="journal article" date="2018" name="Mol. Biol. Evol.">
        <title>Broad Genomic Sampling Reveals a Smut Pathogenic Ancestry of the Fungal Clade Ustilaginomycotina.</title>
        <authorList>
            <person name="Kijpornyongpan T."/>
            <person name="Mondo S.J."/>
            <person name="Barry K."/>
            <person name="Sandor L."/>
            <person name="Lee J."/>
            <person name="Lipzen A."/>
            <person name="Pangilinan J."/>
            <person name="LaButti K."/>
            <person name="Hainaut M."/>
            <person name="Henrissat B."/>
            <person name="Grigoriev I.V."/>
            <person name="Spatafora J.W."/>
            <person name="Aime M.C."/>
        </authorList>
    </citation>
    <scope>NUCLEOTIDE SEQUENCE [LARGE SCALE GENOMIC DNA]</scope>
    <source>
        <strain evidence="12 13">MCA 5214</strain>
    </source>
</reference>
<feature type="compositionally biased region" description="Low complexity" evidence="10">
    <location>
        <begin position="380"/>
        <end position="400"/>
    </location>
</feature>
<dbReference type="InterPro" id="IPR000719">
    <property type="entry name" value="Prot_kinase_dom"/>
</dbReference>
<feature type="region of interest" description="Disordered" evidence="10">
    <location>
        <begin position="1"/>
        <end position="265"/>
    </location>
</feature>
<dbReference type="OrthoDB" id="4062651at2759"/>
<comment type="catalytic activity">
    <reaction evidence="7">
        <text>L-seryl-[protein] + ATP = O-phospho-L-seryl-[protein] + ADP + H(+)</text>
        <dbReference type="Rhea" id="RHEA:17989"/>
        <dbReference type="Rhea" id="RHEA-COMP:9863"/>
        <dbReference type="Rhea" id="RHEA-COMP:11604"/>
        <dbReference type="ChEBI" id="CHEBI:15378"/>
        <dbReference type="ChEBI" id="CHEBI:29999"/>
        <dbReference type="ChEBI" id="CHEBI:30616"/>
        <dbReference type="ChEBI" id="CHEBI:83421"/>
        <dbReference type="ChEBI" id="CHEBI:456216"/>
        <dbReference type="EC" id="2.7.12.2"/>
    </reaction>
</comment>